<dbReference type="EMBL" id="QYUK01000011">
    <property type="protein sequence ID" value="RJF88608.1"/>
    <property type="molecule type" value="Genomic_DNA"/>
</dbReference>
<gene>
    <name evidence="1" type="ORF">D3874_17720</name>
</gene>
<dbReference type="OrthoDB" id="9154477at2"/>
<proteinExistence type="predicted"/>
<name>A0A418WF10_9PROT</name>
<sequence length="150" mass="17107">MSGDAEIEFINEIDCCFPYNDEARWTELIARGVRISPNAAFMVLHEICRPPNLARVTPTKLRQILAHWRGSFDHPLLEMMVGVAEAMIEGRELPVQEVIDWMHRVAEYRDLYTALGILNCASEDADGLVQTTYENIVRQWRSPHGEPIGV</sequence>
<reference evidence="1 2" key="1">
    <citation type="submission" date="2018-09" db="EMBL/GenBank/DDBJ databases">
        <authorList>
            <person name="Zhu H."/>
        </authorList>
    </citation>
    <scope>NUCLEOTIDE SEQUENCE [LARGE SCALE GENOMIC DNA]</scope>
    <source>
        <strain evidence="1 2">K1W22B-8</strain>
    </source>
</reference>
<dbReference type="Proteomes" id="UP000284605">
    <property type="component" value="Unassembled WGS sequence"/>
</dbReference>
<accession>A0A418WF10</accession>
<organism evidence="1 2">
    <name type="scientific">Oleomonas cavernae</name>
    <dbReference type="NCBI Taxonomy" id="2320859"/>
    <lineage>
        <taxon>Bacteria</taxon>
        <taxon>Pseudomonadati</taxon>
        <taxon>Pseudomonadota</taxon>
        <taxon>Alphaproteobacteria</taxon>
        <taxon>Acetobacterales</taxon>
        <taxon>Acetobacteraceae</taxon>
        <taxon>Oleomonas</taxon>
    </lineage>
</organism>
<keyword evidence="2" id="KW-1185">Reference proteome</keyword>
<evidence type="ECO:0000313" key="2">
    <source>
        <dbReference type="Proteomes" id="UP000284605"/>
    </source>
</evidence>
<evidence type="ECO:0000313" key="1">
    <source>
        <dbReference type="EMBL" id="RJF88608.1"/>
    </source>
</evidence>
<dbReference type="AlphaFoldDB" id="A0A418WF10"/>
<protein>
    <submittedName>
        <fullName evidence="1">Uncharacterized protein</fullName>
    </submittedName>
</protein>
<dbReference type="RefSeq" id="WP_119779242.1">
    <property type="nucleotide sequence ID" value="NZ_QYUK01000011.1"/>
</dbReference>
<comment type="caution">
    <text evidence="1">The sequence shown here is derived from an EMBL/GenBank/DDBJ whole genome shotgun (WGS) entry which is preliminary data.</text>
</comment>